<accession>A0AAD7TEP1</accession>
<feature type="chain" id="PRO_5042028039" description="Ser-Thr-rich glycosyl-phosphatidyl-inositol-anchored membrane family-domain-containing protein" evidence="3">
    <location>
        <begin position="27"/>
        <end position="227"/>
    </location>
</feature>
<dbReference type="EMBL" id="JAPEVG010001090">
    <property type="protein sequence ID" value="KAJ8453990.1"/>
    <property type="molecule type" value="Genomic_DNA"/>
</dbReference>
<feature type="transmembrane region" description="Helical" evidence="2">
    <location>
        <begin position="207"/>
        <end position="225"/>
    </location>
</feature>
<feature type="compositionally biased region" description="Low complexity" evidence="1">
    <location>
        <begin position="144"/>
        <end position="205"/>
    </location>
</feature>
<feature type="compositionally biased region" description="Polar residues" evidence="1">
    <location>
        <begin position="129"/>
        <end position="138"/>
    </location>
</feature>
<keyword evidence="2" id="KW-0812">Transmembrane</keyword>
<keyword evidence="2" id="KW-1133">Transmembrane helix</keyword>
<organism evidence="4 5">
    <name type="scientific">Trametes cubensis</name>
    <dbReference type="NCBI Taxonomy" id="1111947"/>
    <lineage>
        <taxon>Eukaryota</taxon>
        <taxon>Fungi</taxon>
        <taxon>Dikarya</taxon>
        <taxon>Basidiomycota</taxon>
        <taxon>Agaricomycotina</taxon>
        <taxon>Agaricomycetes</taxon>
        <taxon>Polyporales</taxon>
        <taxon>Polyporaceae</taxon>
        <taxon>Trametes</taxon>
    </lineage>
</organism>
<dbReference type="Proteomes" id="UP001215151">
    <property type="component" value="Unassembled WGS sequence"/>
</dbReference>
<evidence type="ECO:0000256" key="1">
    <source>
        <dbReference type="SAM" id="MobiDB-lite"/>
    </source>
</evidence>
<evidence type="ECO:0000313" key="4">
    <source>
        <dbReference type="EMBL" id="KAJ8453990.1"/>
    </source>
</evidence>
<proteinExistence type="predicted"/>
<reference evidence="4" key="1">
    <citation type="submission" date="2022-11" db="EMBL/GenBank/DDBJ databases">
        <title>Genome Sequence of Cubamyces cubensis.</title>
        <authorList>
            <person name="Buettner E."/>
        </authorList>
    </citation>
    <scope>NUCLEOTIDE SEQUENCE</scope>
    <source>
        <strain evidence="4">MPL-01</strain>
    </source>
</reference>
<dbReference type="AlphaFoldDB" id="A0AAD7TEP1"/>
<comment type="caution">
    <text evidence="4">The sequence shown here is derived from an EMBL/GenBank/DDBJ whole genome shotgun (WGS) entry which is preliminary data.</text>
</comment>
<keyword evidence="3" id="KW-0732">Signal</keyword>
<evidence type="ECO:0000256" key="3">
    <source>
        <dbReference type="SAM" id="SignalP"/>
    </source>
</evidence>
<keyword evidence="5" id="KW-1185">Reference proteome</keyword>
<keyword evidence="2" id="KW-0472">Membrane</keyword>
<protein>
    <recommendedName>
        <fullName evidence="6">Ser-Thr-rich glycosyl-phosphatidyl-inositol-anchored membrane family-domain-containing protein</fullName>
    </recommendedName>
</protein>
<feature type="region of interest" description="Disordered" evidence="1">
    <location>
        <begin position="129"/>
        <end position="205"/>
    </location>
</feature>
<evidence type="ECO:0000313" key="5">
    <source>
        <dbReference type="Proteomes" id="UP001215151"/>
    </source>
</evidence>
<evidence type="ECO:0000256" key="2">
    <source>
        <dbReference type="SAM" id="Phobius"/>
    </source>
</evidence>
<name>A0AAD7TEP1_9APHY</name>
<gene>
    <name evidence="4" type="ORF">ONZ51_g13289</name>
</gene>
<evidence type="ECO:0008006" key="6">
    <source>
        <dbReference type="Google" id="ProtNLM"/>
    </source>
</evidence>
<sequence>MSTAHHTLWSLLVLAVFQVALVRAQAAPPPITSPRYGDVWTVGETRVVTWDITDVQVVSNDQTKFLVGRLSLGHLVDDSVAGFRLWSGEPLAAGFNLSDKQVSVVVPDVPTGNNYMLSLQQTDGLSELFTIQNPNDPNGTGAVPSSISVSTLPLTTPSPSSTSSSTSSATATSPASSGTSSKSDSTSSATSASASPAPTSKSSAARGSMAGIGLVLVGVFVAVFWTI</sequence>
<feature type="signal peptide" evidence="3">
    <location>
        <begin position="1"/>
        <end position="26"/>
    </location>
</feature>